<comment type="subcellular location">
    <subcellularLocation>
        <location evidence="8">Cytoplasm</location>
    </subcellularLocation>
</comment>
<reference key="2">
    <citation type="submission" date="2011-03" db="EMBL/GenBank/DDBJ databases">
        <title>Complete genome sequence of the thermoacidophilic crenarchaeon Thermoproteus uzoniensis 768-20.</title>
        <authorList>
            <person name="Mardanov A.V."/>
            <person name="Gumerov V.M."/>
            <person name="Beletsky A.V."/>
            <person name="Prokofeva M.I."/>
            <person name="Bonch-Osmolovskaya E.A."/>
            <person name="Ravin N.V."/>
            <person name="Skryabin K.G."/>
        </authorList>
    </citation>
    <scope>NUCLEOTIDE SEQUENCE</scope>
    <source>
        <strain>768-20</strain>
    </source>
</reference>
<feature type="binding site" evidence="8">
    <location>
        <position position="122"/>
    </location>
    <ligand>
        <name>NAD(+)</name>
        <dbReference type="ChEBI" id="CHEBI:57540"/>
    </ligand>
</feature>
<evidence type="ECO:0000256" key="4">
    <source>
        <dbReference type="ARBA" id="ARBA00022833"/>
    </source>
</evidence>
<keyword evidence="5 8" id="KW-0520">NAD</keyword>
<dbReference type="SUPFAM" id="SSF56796">
    <property type="entry name" value="Dehydroquinate synthase-like"/>
    <property type="match status" value="1"/>
</dbReference>
<gene>
    <name evidence="8" type="primary">aroB</name>
    <name evidence="12" type="ordered locus">TUZN_1754</name>
</gene>
<keyword evidence="8" id="KW-0963">Cytoplasm</keyword>
<evidence type="ECO:0000256" key="2">
    <source>
        <dbReference type="ARBA" id="ARBA00022723"/>
    </source>
</evidence>
<dbReference type="HAMAP" id="MF_00110">
    <property type="entry name" value="DHQ_synthase"/>
    <property type="match status" value="1"/>
</dbReference>
<evidence type="ECO:0000256" key="8">
    <source>
        <dbReference type="HAMAP-Rule" id="MF_00110"/>
    </source>
</evidence>
<feature type="binding site" evidence="8">
    <location>
        <position position="228"/>
    </location>
    <ligand>
        <name>Zn(2+)</name>
        <dbReference type="ChEBI" id="CHEBI:29105"/>
    </ligand>
</feature>
<dbReference type="EMBL" id="CP002590">
    <property type="protein sequence ID" value="AEA13215.1"/>
    <property type="molecule type" value="Genomic_DNA"/>
</dbReference>
<keyword evidence="13" id="KW-1185">Reference proteome</keyword>
<name>F2L3H6_THEU7</name>
<comment type="caution">
    <text evidence="8">Lacks conserved residue(s) required for the propagation of feature annotation.</text>
</comment>
<dbReference type="eggNOG" id="arCOG00983">
    <property type="taxonomic scope" value="Archaea"/>
</dbReference>
<dbReference type="InterPro" id="IPR016037">
    <property type="entry name" value="DHQ_synth_AroB"/>
</dbReference>
<comment type="similarity">
    <text evidence="8">Belongs to the sugar phosphate cyclases superfamily. Dehydroquinate synthase family.</text>
</comment>
<dbReference type="GeneID" id="10361268"/>
<keyword evidence="9" id="KW-0812">Transmembrane</keyword>
<dbReference type="GO" id="GO:0009073">
    <property type="term" value="P:aromatic amino acid family biosynthetic process"/>
    <property type="evidence" value="ECO:0007669"/>
    <property type="project" value="UniProtKB-KW"/>
</dbReference>
<keyword evidence="4 8" id="KW-0862">Zinc</keyword>
<dbReference type="Proteomes" id="UP000008138">
    <property type="component" value="Chromosome"/>
</dbReference>
<dbReference type="PIRSF" id="PIRSF001455">
    <property type="entry name" value="DHQ_synth"/>
    <property type="match status" value="1"/>
</dbReference>
<feature type="domain" description="3-dehydroquinate synthase C-terminal" evidence="11">
    <location>
        <begin position="162"/>
        <end position="303"/>
    </location>
</feature>
<keyword evidence="9" id="KW-1133">Transmembrane helix</keyword>
<dbReference type="Gene3D" id="1.20.1090.10">
    <property type="entry name" value="Dehydroquinate synthase-like - alpha domain"/>
    <property type="match status" value="1"/>
</dbReference>
<evidence type="ECO:0000313" key="13">
    <source>
        <dbReference type="Proteomes" id="UP000008138"/>
    </source>
</evidence>
<evidence type="ECO:0000256" key="3">
    <source>
        <dbReference type="ARBA" id="ARBA00022741"/>
    </source>
</evidence>
<keyword evidence="8" id="KW-0028">Amino-acid biosynthesis</keyword>
<dbReference type="CDD" id="cd08195">
    <property type="entry name" value="DHQS"/>
    <property type="match status" value="1"/>
</dbReference>
<reference evidence="12 13" key="1">
    <citation type="journal article" date="2011" name="J. Bacteriol.">
        <title>Complete genome sequence of the thermoacidophilic crenarchaeon Thermoproteus uzoniensis 768-20.</title>
        <authorList>
            <person name="Mardanov A.V."/>
            <person name="Gumerov V.M."/>
            <person name="Beletsky A.V."/>
            <person name="Prokofeva M.I."/>
            <person name="Bonch-Osmolovskaya E.A."/>
            <person name="Ravin N.V."/>
            <person name="Skryabin K.G."/>
        </authorList>
    </citation>
    <scope>NUCLEOTIDE SEQUENCE [LARGE SCALE GENOMIC DNA]</scope>
    <source>
        <strain evidence="12 13">768-20</strain>
    </source>
</reference>
<evidence type="ECO:0000256" key="5">
    <source>
        <dbReference type="ARBA" id="ARBA00023027"/>
    </source>
</evidence>
<protein>
    <recommendedName>
        <fullName evidence="8">3-dehydroquinate synthase</fullName>
        <shortName evidence="8">DHQS</shortName>
        <ecNumber evidence="8">4.2.3.4</ecNumber>
    </recommendedName>
</protein>
<dbReference type="OrthoDB" id="21407at2157"/>
<keyword evidence="2 8" id="KW-0479">Metal-binding</keyword>
<feature type="domain" description="3-dehydroquinate synthase N-terminal" evidence="10">
    <location>
        <begin position="48"/>
        <end position="158"/>
    </location>
</feature>
<dbReference type="Gene3D" id="3.40.50.1970">
    <property type="match status" value="1"/>
</dbReference>
<comment type="cofactor">
    <cofactor evidence="8">
        <name>Co(2+)</name>
        <dbReference type="ChEBI" id="CHEBI:48828"/>
    </cofactor>
    <cofactor evidence="8">
        <name>Zn(2+)</name>
        <dbReference type="ChEBI" id="CHEBI:29105"/>
    </cofactor>
    <text evidence="8">Binds 1 divalent metal cation per subunit. Can use either Co(2+) or Zn(2+).</text>
</comment>
<evidence type="ECO:0000256" key="9">
    <source>
        <dbReference type="SAM" id="Phobius"/>
    </source>
</evidence>
<keyword evidence="9" id="KW-0472">Membrane</keyword>
<dbReference type="InterPro" id="IPR050071">
    <property type="entry name" value="Dehydroquinate_synthase"/>
</dbReference>
<keyword evidence="8" id="KW-0057">Aromatic amino acid biosynthesis</keyword>
<feature type="binding site" evidence="8">
    <location>
        <position position="242"/>
    </location>
    <ligand>
        <name>Zn(2+)</name>
        <dbReference type="ChEBI" id="CHEBI:29105"/>
    </ligand>
</feature>
<dbReference type="InterPro" id="IPR056179">
    <property type="entry name" value="DHQS_C"/>
</dbReference>
<comment type="pathway">
    <text evidence="8">Metabolic intermediate biosynthesis; chorismate biosynthesis; chorismate from D-erythrose 4-phosphate and phosphoenolpyruvate: step 2/7.</text>
</comment>
<dbReference type="EC" id="4.2.3.4" evidence="8"/>
<feature type="binding site" evidence="8">
    <location>
        <position position="131"/>
    </location>
    <ligand>
        <name>NAD(+)</name>
        <dbReference type="ChEBI" id="CHEBI:57540"/>
    </ligand>
</feature>
<dbReference type="GO" id="GO:0000166">
    <property type="term" value="F:nucleotide binding"/>
    <property type="evidence" value="ECO:0007669"/>
    <property type="project" value="UniProtKB-KW"/>
</dbReference>
<comment type="function">
    <text evidence="8">Catalyzes the conversion of 3-deoxy-D-arabino-heptulosonate 7-phosphate (DAHP) to dehydroquinate (DHQ).</text>
</comment>
<dbReference type="UniPathway" id="UPA00053">
    <property type="reaction ID" value="UER00085"/>
</dbReference>
<evidence type="ECO:0000256" key="7">
    <source>
        <dbReference type="ARBA" id="ARBA00023285"/>
    </source>
</evidence>
<dbReference type="AlphaFoldDB" id="F2L3H6"/>
<accession>F2L3H6</accession>
<dbReference type="GO" id="GO:0009423">
    <property type="term" value="P:chorismate biosynthetic process"/>
    <property type="evidence" value="ECO:0007669"/>
    <property type="project" value="UniProtKB-UniRule"/>
</dbReference>
<evidence type="ECO:0000256" key="1">
    <source>
        <dbReference type="ARBA" id="ARBA00001911"/>
    </source>
</evidence>
<dbReference type="GO" id="GO:0008652">
    <property type="term" value="P:amino acid biosynthetic process"/>
    <property type="evidence" value="ECO:0007669"/>
    <property type="project" value="UniProtKB-KW"/>
</dbReference>
<evidence type="ECO:0000313" key="12">
    <source>
        <dbReference type="EMBL" id="AEA13215.1"/>
    </source>
</evidence>
<dbReference type="HOGENOM" id="CLU_001201_0_1_2"/>
<dbReference type="InterPro" id="IPR030960">
    <property type="entry name" value="DHQS/DOIS_N"/>
</dbReference>
<evidence type="ECO:0000259" key="11">
    <source>
        <dbReference type="Pfam" id="PF24621"/>
    </source>
</evidence>
<dbReference type="GO" id="GO:0003856">
    <property type="term" value="F:3-dehydroquinate synthase activity"/>
    <property type="evidence" value="ECO:0007669"/>
    <property type="project" value="UniProtKB-UniRule"/>
</dbReference>
<dbReference type="GO" id="GO:0005737">
    <property type="term" value="C:cytoplasm"/>
    <property type="evidence" value="ECO:0007669"/>
    <property type="project" value="UniProtKB-SubCell"/>
</dbReference>
<organism evidence="12 13">
    <name type="scientific">Thermoproteus uzoniensis (strain 768-20)</name>
    <dbReference type="NCBI Taxonomy" id="999630"/>
    <lineage>
        <taxon>Archaea</taxon>
        <taxon>Thermoproteota</taxon>
        <taxon>Thermoprotei</taxon>
        <taxon>Thermoproteales</taxon>
        <taxon>Thermoproteaceae</taxon>
        <taxon>Thermoproteus</taxon>
    </lineage>
</organism>
<feature type="transmembrane region" description="Helical" evidence="9">
    <location>
        <begin position="78"/>
        <end position="99"/>
    </location>
</feature>
<dbReference type="GO" id="GO:0046872">
    <property type="term" value="F:metal ion binding"/>
    <property type="evidence" value="ECO:0007669"/>
    <property type="project" value="UniProtKB-KW"/>
</dbReference>
<evidence type="ECO:0000259" key="10">
    <source>
        <dbReference type="Pfam" id="PF01761"/>
    </source>
</evidence>
<comment type="cofactor">
    <cofactor evidence="1 8">
        <name>NAD(+)</name>
        <dbReference type="ChEBI" id="CHEBI:57540"/>
    </cofactor>
</comment>
<dbReference type="PANTHER" id="PTHR43622:SF1">
    <property type="entry name" value="3-DEHYDROQUINATE SYNTHASE"/>
    <property type="match status" value="1"/>
</dbReference>
<dbReference type="Pfam" id="PF24621">
    <property type="entry name" value="DHQS_C"/>
    <property type="match status" value="1"/>
</dbReference>
<sequence length="341" mass="36975">MREFSYRHSRGATKFVVGRGLDVRSFVGGRAVYLVDANSGAAFEDALVLGGGEEVKSLEVLTKVYEHLMSRGADRSTYLVAVGGGALLDLATFAAGTYMRGMRLALVPTTLLAMIDAAIGGKGAVDWGRVKNLVGVFYQPDVIIADLRFVDRLPDRVYASAFAEAVKYGVTLDGDFFAWLKANAAGLRRRDGALLEEAVYRCAKIKASVVEEDEFETKGVRQVLNFGHTVGHAVERLLGLLHGEAVSVGMAVEGAAAVEAGLFKEAHLDELLGLLTAFGLPTKVCLGPDDVQEAKRLVERDKKRRGDRLLMPVPTDIGRWVLEEVPLESVKKVIERLRCPA</sequence>
<evidence type="ECO:0000256" key="6">
    <source>
        <dbReference type="ARBA" id="ARBA00023239"/>
    </source>
</evidence>
<dbReference type="KEGG" id="tuz:TUZN_1754"/>
<comment type="catalytic activity">
    <reaction evidence="8">
        <text>7-phospho-2-dehydro-3-deoxy-D-arabino-heptonate = 3-dehydroquinate + phosphate</text>
        <dbReference type="Rhea" id="RHEA:21968"/>
        <dbReference type="ChEBI" id="CHEBI:32364"/>
        <dbReference type="ChEBI" id="CHEBI:43474"/>
        <dbReference type="ChEBI" id="CHEBI:58394"/>
        <dbReference type="EC" id="4.2.3.4"/>
    </reaction>
</comment>
<dbReference type="InterPro" id="IPR030963">
    <property type="entry name" value="DHQ_synth_fam"/>
</dbReference>
<dbReference type="RefSeq" id="WP_013680550.1">
    <property type="nucleotide sequence ID" value="NC_015315.1"/>
</dbReference>
<dbReference type="PANTHER" id="PTHR43622">
    <property type="entry name" value="3-DEHYDROQUINATE SYNTHASE"/>
    <property type="match status" value="1"/>
</dbReference>
<feature type="binding site" evidence="8">
    <location>
        <begin position="85"/>
        <end position="89"/>
    </location>
    <ligand>
        <name>NAD(+)</name>
        <dbReference type="ChEBI" id="CHEBI:57540"/>
    </ligand>
</feature>
<feature type="binding site" evidence="8">
    <location>
        <position position="164"/>
    </location>
    <ligand>
        <name>Zn(2+)</name>
        <dbReference type="ChEBI" id="CHEBI:29105"/>
    </ligand>
</feature>
<keyword evidence="7 8" id="KW-0170">Cobalt</keyword>
<keyword evidence="6 8" id="KW-0456">Lyase</keyword>
<dbReference type="Pfam" id="PF01761">
    <property type="entry name" value="DHQ_synthase"/>
    <property type="match status" value="1"/>
</dbReference>
<proteinExistence type="inferred from homology"/>
<feature type="binding site" evidence="8">
    <location>
        <begin position="109"/>
        <end position="110"/>
    </location>
    <ligand>
        <name>NAD(+)</name>
        <dbReference type="ChEBI" id="CHEBI:57540"/>
    </ligand>
</feature>
<keyword evidence="3 8" id="KW-0547">Nucleotide-binding</keyword>
<dbReference type="STRING" id="999630.TUZN_1754"/>